<dbReference type="InterPro" id="IPR016039">
    <property type="entry name" value="Thiolase-like"/>
</dbReference>
<evidence type="ECO:0000256" key="6">
    <source>
        <dbReference type="ARBA" id="ARBA00022989"/>
    </source>
</evidence>
<reference evidence="13 14" key="1">
    <citation type="submission" date="2020-08" db="EMBL/GenBank/DDBJ databases">
        <title>Plant Genome Project.</title>
        <authorList>
            <person name="Zhang R.-G."/>
        </authorList>
    </citation>
    <scope>NUCLEOTIDE SEQUENCE [LARGE SCALE GENOMIC DNA]</scope>
    <source>
        <tissue evidence="13">Rhizome</tissue>
    </source>
</reference>
<dbReference type="Pfam" id="PF08541">
    <property type="entry name" value="ACP_syn_III_C"/>
    <property type="match status" value="1"/>
</dbReference>
<evidence type="ECO:0000259" key="11">
    <source>
        <dbReference type="Pfam" id="PF08392"/>
    </source>
</evidence>
<evidence type="ECO:0000259" key="12">
    <source>
        <dbReference type="Pfam" id="PF08541"/>
    </source>
</evidence>
<evidence type="ECO:0000256" key="5">
    <source>
        <dbReference type="ARBA" id="ARBA00022692"/>
    </source>
</evidence>
<dbReference type="GO" id="GO:0016020">
    <property type="term" value="C:membrane"/>
    <property type="evidence" value="ECO:0007669"/>
    <property type="project" value="UniProtKB-SubCell"/>
</dbReference>
<evidence type="ECO:0000256" key="7">
    <source>
        <dbReference type="ARBA" id="ARBA00023136"/>
    </source>
</evidence>
<keyword evidence="7" id="KW-0472">Membrane</keyword>
<evidence type="ECO:0000256" key="2">
    <source>
        <dbReference type="ARBA" id="ARBA00005194"/>
    </source>
</evidence>
<dbReference type="UniPathway" id="UPA00094"/>
<dbReference type="CDD" id="cd00831">
    <property type="entry name" value="CHS_like"/>
    <property type="match status" value="1"/>
</dbReference>
<dbReference type="FunFam" id="3.40.47.10:FF:000028">
    <property type="entry name" value="3-ketoacyl-CoA synthase"/>
    <property type="match status" value="1"/>
</dbReference>
<dbReference type="Gene3D" id="3.40.47.10">
    <property type="match status" value="1"/>
</dbReference>
<name>A0A8J5GX17_ZINOF</name>
<keyword evidence="14" id="KW-1185">Reference proteome</keyword>
<keyword evidence="6" id="KW-1133">Transmembrane helix</keyword>
<evidence type="ECO:0000313" key="13">
    <source>
        <dbReference type="EMBL" id="KAG6507534.1"/>
    </source>
</evidence>
<evidence type="ECO:0000256" key="3">
    <source>
        <dbReference type="ARBA" id="ARBA00005531"/>
    </source>
</evidence>
<dbReference type="EMBL" id="JACMSC010000009">
    <property type="protein sequence ID" value="KAG6507534.1"/>
    <property type="molecule type" value="Genomic_DNA"/>
</dbReference>
<evidence type="ECO:0000313" key="14">
    <source>
        <dbReference type="Proteomes" id="UP000734854"/>
    </source>
</evidence>
<evidence type="ECO:0000256" key="9">
    <source>
        <dbReference type="ARBA" id="ARBA00047375"/>
    </source>
</evidence>
<evidence type="ECO:0000256" key="1">
    <source>
        <dbReference type="ARBA" id="ARBA00004370"/>
    </source>
</evidence>
<comment type="pathway">
    <text evidence="2 10">Lipid metabolism; fatty acid biosynthesis.</text>
</comment>
<feature type="domain" description="FAE" evidence="11">
    <location>
        <begin position="81"/>
        <end position="369"/>
    </location>
</feature>
<feature type="domain" description="Beta-ketoacyl-[acyl-carrier-protein] synthase III C-terminal" evidence="12">
    <location>
        <begin position="388"/>
        <end position="468"/>
    </location>
</feature>
<dbReference type="PIRSF" id="PIRSF036417">
    <property type="entry name" value="3-ktacl-CoA_syn"/>
    <property type="match status" value="1"/>
</dbReference>
<dbReference type="Pfam" id="PF08392">
    <property type="entry name" value="FAE1_CUT1_RppA"/>
    <property type="match status" value="1"/>
</dbReference>
<dbReference type="InterPro" id="IPR012392">
    <property type="entry name" value="3-ktacl-CoA_syn"/>
</dbReference>
<comment type="catalytic activity">
    <reaction evidence="9">
        <text>a very-long-chain acyl-CoA + malonyl-CoA + H(+) = a very-long-chain 3-oxoacyl-CoA + CO2 + CoA</text>
        <dbReference type="Rhea" id="RHEA:32727"/>
        <dbReference type="ChEBI" id="CHEBI:15378"/>
        <dbReference type="ChEBI" id="CHEBI:16526"/>
        <dbReference type="ChEBI" id="CHEBI:57287"/>
        <dbReference type="ChEBI" id="CHEBI:57384"/>
        <dbReference type="ChEBI" id="CHEBI:90725"/>
        <dbReference type="ChEBI" id="CHEBI:90736"/>
        <dbReference type="EC" id="2.3.1.199"/>
    </reaction>
</comment>
<dbReference type="InterPro" id="IPR013747">
    <property type="entry name" value="ACP_syn_III_C"/>
</dbReference>
<dbReference type="EC" id="2.3.1.-" evidence="10"/>
<accession>A0A8J5GX17</accession>
<dbReference type="GO" id="GO:0006633">
    <property type="term" value="P:fatty acid biosynthetic process"/>
    <property type="evidence" value="ECO:0007669"/>
    <property type="project" value="UniProtKB-UniPathway"/>
</dbReference>
<keyword evidence="4 10" id="KW-0808">Transferase</keyword>
<protein>
    <recommendedName>
        <fullName evidence="10">3-ketoacyl-CoA synthase</fullName>
        <ecNumber evidence="10">2.3.1.-</ecNumber>
    </recommendedName>
</protein>
<dbReference type="PANTHER" id="PTHR31561">
    <property type="entry name" value="3-KETOACYL-COA SYNTHASE"/>
    <property type="match status" value="1"/>
</dbReference>
<evidence type="ECO:0000256" key="4">
    <source>
        <dbReference type="ARBA" id="ARBA00022679"/>
    </source>
</evidence>
<comment type="similarity">
    <text evidence="3 10">Belongs to the thiolase-like superfamily. Chalcone/stilbene synthases family.</text>
</comment>
<keyword evidence="5" id="KW-0812">Transmembrane</keyword>
<sequence>MLCSSSGIALQPHIHSTFALFCAINARIESSSSSQTSTMAVVVKLLYLCMPCLLAALLSCLSTSSAVASSTLLVSIGLLCLTRRPRPVYLVDFACVKPSEDYAATRGRIMAQFTSAGEFTDETVAFQRRMLERCGIGDAAYIPASLLSRPVEMTFRTAREEAEAVVFPAVDEVLRKTGLAARDVDIVVTNCSVYTPTPSYAAMIVNRYKMRSDVVSYNLAGMGCSAGLIAIDLVKHLLQVHPNSCALVVSTENITLNAYLGNNRSMLVTNSLFRMGAAAIVLSNRHCDRRRAHYQLLHAVRTHRGADDRSYSCVTQAEDGEGKLGVALSKDLMAVAGAALKVNISTLGPLVLPFSEQLLFLAALVLKKVFKARSAAAGYVPDFKTAFEHFCVHAGGRAVLEELEKSLRLSPWHMEPSRMTLYRFGNTSSSSLWYELAYCEAKGRIRCGDRVWQIAFGSGFKCNSAVWRSLKTIETADQAKSNPWRDEISKFPVHVPKEAPLAP</sequence>
<comment type="caution">
    <text evidence="13">The sequence shown here is derived from an EMBL/GenBank/DDBJ whole genome shotgun (WGS) entry which is preliminary data.</text>
</comment>
<proteinExistence type="inferred from homology"/>
<evidence type="ECO:0000256" key="8">
    <source>
        <dbReference type="ARBA" id="ARBA00023315"/>
    </source>
</evidence>
<dbReference type="SUPFAM" id="SSF53901">
    <property type="entry name" value="Thiolase-like"/>
    <property type="match status" value="2"/>
</dbReference>
<evidence type="ECO:0000256" key="10">
    <source>
        <dbReference type="PIRNR" id="PIRNR036417"/>
    </source>
</evidence>
<comment type="subcellular location">
    <subcellularLocation>
        <location evidence="1">Membrane</location>
    </subcellularLocation>
</comment>
<gene>
    <name evidence="13" type="ORF">ZIOFF_032884</name>
</gene>
<dbReference type="InterPro" id="IPR013601">
    <property type="entry name" value="FAE1_typ3_polyketide_synth"/>
</dbReference>
<dbReference type="GO" id="GO:0009922">
    <property type="term" value="F:fatty acid elongase activity"/>
    <property type="evidence" value="ECO:0007669"/>
    <property type="project" value="UniProtKB-EC"/>
</dbReference>
<organism evidence="13 14">
    <name type="scientific">Zingiber officinale</name>
    <name type="common">Ginger</name>
    <name type="synonym">Amomum zingiber</name>
    <dbReference type="NCBI Taxonomy" id="94328"/>
    <lineage>
        <taxon>Eukaryota</taxon>
        <taxon>Viridiplantae</taxon>
        <taxon>Streptophyta</taxon>
        <taxon>Embryophyta</taxon>
        <taxon>Tracheophyta</taxon>
        <taxon>Spermatophyta</taxon>
        <taxon>Magnoliopsida</taxon>
        <taxon>Liliopsida</taxon>
        <taxon>Zingiberales</taxon>
        <taxon>Zingiberaceae</taxon>
        <taxon>Zingiber</taxon>
    </lineage>
</organism>
<dbReference type="AlphaFoldDB" id="A0A8J5GX17"/>
<keyword evidence="8 10" id="KW-0012">Acyltransferase</keyword>
<dbReference type="Proteomes" id="UP000734854">
    <property type="component" value="Unassembled WGS sequence"/>
</dbReference>